<keyword evidence="1" id="KW-0812">Transmembrane</keyword>
<evidence type="ECO:0000313" key="3">
    <source>
        <dbReference type="Proteomes" id="UP001250932"/>
    </source>
</evidence>
<dbReference type="Pfam" id="PF09527">
    <property type="entry name" value="ATPase_gene1"/>
    <property type="match status" value="1"/>
</dbReference>
<organism evidence="2 3">
    <name type="scientific">Candidatus Nitronereus thalassa</name>
    <dbReference type="NCBI Taxonomy" id="3020898"/>
    <lineage>
        <taxon>Bacteria</taxon>
        <taxon>Pseudomonadati</taxon>
        <taxon>Nitrospirota</taxon>
        <taxon>Nitrospiria</taxon>
        <taxon>Nitrospirales</taxon>
        <taxon>Nitrospiraceae</taxon>
        <taxon>Candidatus Nitronereus</taxon>
    </lineage>
</organism>
<evidence type="ECO:0000256" key="1">
    <source>
        <dbReference type="SAM" id="Phobius"/>
    </source>
</evidence>
<feature type="transmembrane region" description="Helical" evidence="1">
    <location>
        <begin position="46"/>
        <end position="64"/>
    </location>
</feature>
<dbReference type="Proteomes" id="UP001250932">
    <property type="component" value="Unassembled WGS sequence"/>
</dbReference>
<accession>A0ABU3KAC3</accession>
<sequence>MSSSQDPMFAGLGQAMRVGTDLLAALIVGGGLGWVVDTYLLSSTPWGLVVGLILGLVAGIRNAYRSAQKWHDS</sequence>
<dbReference type="InterPro" id="IPR016989">
    <property type="entry name" value="Atp1_alphaprobac"/>
</dbReference>
<evidence type="ECO:0000313" key="2">
    <source>
        <dbReference type="EMBL" id="MDT7043243.1"/>
    </source>
</evidence>
<keyword evidence="1" id="KW-0472">Membrane</keyword>
<dbReference type="EMBL" id="JAQOUE010000001">
    <property type="protein sequence ID" value="MDT7043243.1"/>
    <property type="molecule type" value="Genomic_DNA"/>
</dbReference>
<comment type="caution">
    <text evidence="2">The sequence shown here is derived from an EMBL/GenBank/DDBJ whole genome shotgun (WGS) entry which is preliminary data.</text>
</comment>
<proteinExistence type="predicted"/>
<protein>
    <submittedName>
        <fullName evidence="2">AtpZ/AtpI family protein</fullName>
    </submittedName>
</protein>
<keyword evidence="3" id="KW-1185">Reference proteome</keyword>
<keyword evidence="1" id="KW-1133">Transmembrane helix</keyword>
<reference evidence="2 3" key="1">
    <citation type="journal article" date="2023" name="ISME J.">
        <title>Cultivation and genomic characterization of novel and ubiquitous marine nitrite-oxidizing bacteria from the Nitrospirales.</title>
        <authorList>
            <person name="Mueller A.J."/>
            <person name="Daebeler A."/>
            <person name="Herbold C.W."/>
            <person name="Kirkegaard R.H."/>
            <person name="Daims H."/>
        </authorList>
    </citation>
    <scope>NUCLEOTIDE SEQUENCE [LARGE SCALE GENOMIC DNA]</scope>
    <source>
        <strain evidence="2 3">EB</strain>
    </source>
</reference>
<gene>
    <name evidence="2" type="ORF">PPG34_12855</name>
</gene>
<name>A0ABU3KAC3_9BACT</name>
<dbReference type="PIRSF" id="PIRSF032126">
    <property type="entry name" value="F0F1_ATP_synthase_subunit_I"/>
    <property type="match status" value="1"/>
</dbReference>
<dbReference type="RefSeq" id="WP_313833772.1">
    <property type="nucleotide sequence ID" value="NZ_JAQOUE010000001.1"/>
</dbReference>
<dbReference type="InterPro" id="IPR032820">
    <property type="entry name" value="ATPase_put"/>
</dbReference>